<accession>U5QK84</accession>
<reference evidence="2 3" key="1">
    <citation type="journal article" date="2013" name="PLoS ONE">
        <title>Cultivation and Complete Genome Sequencing of Gloeobacter kilaueensis sp. nov., from a Lava Cave in Kilauea Caldera, Hawai'i.</title>
        <authorList>
            <person name="Saw J.H."/>
            <person name="Schatz M."/>
            <person name="Brown M.V."/>
            <person name="Kunkel D.D."/>
            <person name="Foster J.S."/>
            <person name="Shick H."/>
            <person name="Christensen S."/>
            <person name="Hou S."/>
            <person name="Wan X."/>
            <person name="Donachie S.P."/>
        </authorList>
    </citation>
    <scope>NUCLEOTIDE SEQUENCE [LARGE SCALE GENOMIC DNA]</scope>
    <source>
        <strain evidence="3">JS</strain>
    </source>
</reference>
<dbReference type="Pfam" id="PF21814">
    <property type="entry name" value="DUF6883"/>
    <property type="match status" value="1"/>
</dbReference>
<dbReference type="KEGG" id="glj:GKIL_3126"/>
<feature type="domain" description="DUF6883" evidence="1">
    <location>
        <begin position="2"/>
        <end position="110"/>
    </location>
</feature>
<dbReference type="HOGENOM" id="CLU_137827_0_0_3"/>
<dbReference type="Proteomes" id="UP000017396">
    <property type="component" value="Chromosome"/>
</dbReference>
<dbReference type="EMBL" id="CP003587">
    <property type="protein sequence ID" value="AGY59372.1"/>
    <property type="molecule type" value="Genomic_DNA"/>
</dbReference>
<keyword evidence="3" id="KW-1185">Reference proteome</keyword>
<dbReference type="eggNOG" id="COG3210">
    <property type="taxonomic scope" value="Bacteria"/>
</dbReference>
<dbReference type="RefSeq" id="WP_023174631.1">
    <property type="nucleotide sequence ID" value="NC_022600.1"/>
</dbReference>
<sequence length="118" mass="13305">MKVPYAERAFVDMNKLIGYCLNPQHSRGRHKARVFAAALGLTAEAAAELRDALLAAVCSCESAPAEVDQYGQRYTVDFLLRRGRQAAKIRSAWIILHEEDYPKLISCYVMREQDDEAT</sequence>
<name>U5QK84_GLOK1</name>
<organism evidence="2 3">
    <name type="scientific">Gloeobacter kilaueensis (strain ATCC BAA-2537 / CCAP 1431/1 / ULC 316 / JS1)</name>
    <dbReference type="NCBI Taxonomy" id="1183438"/>
    <lineage>
        <taxon>Bacteria</taxon>
        <taxon>Bacillati</taxon>
        <taxon>Cyanobacteriota</taxon>
        <taxon>Cyanophyceae</taxon>
        <taxon>Gloeobacterales</taxon>
        <taxon>Gloeobacteraceae</taxon>
        <taxon>Gloeobacter</taxon>
    </lineage>
</organism>
<dbReference type="InterPro" id="IPR049250">
    <property type="entry name" value="DUF6883"/>
</dbReference>
<gene>
    <name evidence="2" type="ORF">GKIL_3126</name>
</gene>
<dbReference type="STRING" id="1183438.GKIL_3126"/>
<dbReference type="OrthoDB" id="5801353at2"/>
<proteinExistence type="predicted"/>
<evidence type="ECO:0000313" key="3">
    <source>
        <dbReference type="Proteomes" id="UP000017396"/>
    </source>
</evidence>
<dbReference type="AlphaFoldDB" id="U5QK84"/>
<protein>
    <recommendedName>
        <fullName evidence="1">DUF6883 domain-containing protein</fullName>
    </recommendedName>
</protein>
<evidence type="ECO:0000259" key="1">
    <source>
        <dbReference type="Pfam" id="PF21814"/>
    </source>
</evidence>
<evidence type="ECO:0000313" key="2">
    <source>
        <dbReference type="EMBL" id="AGY59372.1"/>
    </source>
</evidence>